<dbReference type="PROSITE" id="PS51257">
    <property type="entry name" value="PROKAR_LIPOPROTEIN"/>
    <property type="match status" value="1"/>
</dbReference>
<accession>A0ABX6N3I8</accession>
<name>A0ABX6N3I8_9BURK</name>
<gene>
    <name evidence="3" type="ORF">HKT17_04105</name>
</gene>
<evidence type="ECO:0000313" key="3">
    <source>
        <dbReference type="EMBL" id="QJR28947.1"/>
    </source>
</evidence>
<reference evidence="3 4" key="1">
    <citation type="submission" date="2020-05" db="EMBL/GenBank/DDBJ databases">
        <title>Compete genome of Limnobacter sp. SAORIC-580.</title>
        <authorList>
            <person name="Song J."/>
            <person name="Cho J.-C."/>
        </authorList>
    </citation>
    <scope>NUCLEOTIDE SEQUENCE [LARGE SCALE GENOMIC DNA]</scope>
    <source>
        <strain evidence="3 4">SAORIC-580</strain>
    </source>
</reference>
<evidence type="ECO:0000259" key="2">
    <source>
        <dbReference type="Pfam" id="PF19878"/>
    </source>
</evidence>
<feature type="signal peptide" evidence="1">
    <location>
        <begin position="1"/>
        <end position="18"/>
    </location>
</feature>
<proteinExistence type="predicted"/>
<organism evidence="3 4">
    <name type="scientific">Limnobacter profundi</name>
    <dbReference type="NCBI Taxonomy" id="2732163"/>
    <lineage>
        <taxon>Bacteria</taxon>
        <taxon>Pseudomonadati</taxon>
        <taxon>Pseudomonadota</taxon>
        <taxon>Betaproteobacteria</taxon>
        <taxon>Burkholderiales</taxon>
        <taxon>Burkholderiaceae</taxon>
        <taxon>Limnobacter</taxon>
    </lineage>
</organism>
<sequence>MSKTLQPALALSTLALLAGCLGGNDSSILAGGDGPTVTNPNEETPVELEPGDGIRVLSNRADLISDGNALVEITAEDPANLQNVKVMLGSVDVSDQFALRENGRYMGRIQGLALGENRIMAVLKNTGRIVTTITNHPNGGPVFSGPQVQPWTCTNEGAMDAQCNQPAVFSFSYLPANKLQHVLTNSNFQEQEFAPTFLPYDPENPPPASEIAMTTTDNGVTVPFIVRTERGVQNRDRYQIRTLFNPAEDWQPWKPQPQWNGKVLIHHGGNVGVTYGPGNPPNGDISGTAPDGAEFLLGDSITVALGRGFIATSTALANLGHNVNLVTAAESLMMVKERIVEQYGEIRYTMGTGCSGGAIAQQHIANAYPGIYQGIIVQCSYPDVWTTASQFADYNLLNSYFGNRYPGVNEAENANQFPNFNTNFLPYVQWSAVYGHLPVNPVLSDNAFFPKAYPFADNCRGLNGAATPYDPVNNPGGLRCGLIDYMSTQFGFRTSDVWSANEKKIGRGFGGIPLDNVGVQYGLGALKQGTITANQFLDLNRNIGGFDVDIQRVANRTVADPLALANSYKTGAVNTAEHLSNIPIIDLRGPDPGIAHDAFHSWQMRARLNATQGHFDNHVIWFGQLVLAGDSTYSTEALLVMDRWLSQIEADESNKPLPEKVVANKPRAARDKCLSAQSIYADDGPFVPMSGNLLYPDPVLPMANSSSIPKPPPEAGQIFDQLSNQVCGLDFSAFDPTGMSGQLTGPIAELQHVLVQTRFGTPRTVAGDDIRTLTNKCVLKPVDAADYAGAVSITDSAAFVAQVKEIFPQGVCDYSKPGVGTQATQTWLRYGTATEKLIGGTPLPVKPANSRQGWSASAFRNVNSQ</sequence>
<dbReference type="Pfam" id="PF19878">
    <property type="entry name" value="DUF6351"/>
    <property type="match status" value="1"/>
</dbReference>
<feature type="domain" description="DUF6351" evidence="2">
    <location>
        <begin position="54"/>
        <end position="822"/>
    </location>
</feature>
<dbReference type="EMBL" id="CP053084">
    <property type="protein sequence ID" value="QJR28947.1"/>
    <property type="molecule type" value="Genomic_DNA"/>
</dbReference>
<keyword evidence="4" id="KW-1185">Reference proteome</keyword>
<dbReference type="RefSeq" id="WP_171098039.1">
    <property type="nucleotide sequence ID" value="NZ_CP053084.1"/>
</dbReference>
<dbReference type="InterPro" id="IPR045556">
    <property type="entry name" value="DUF6351"/>
</dbReference>
<protein>
    <recommendedName>
        <fullName evidence="2">DUF6351 domain-containing protein</fullName>
    </recommendedName>
</protein>
<feature type="chain" id="PRO_5046091011" description="DUF6351 domain-containing protein" evidence="1">
    <location>
        <begin position="19"/>
        <end position="865"/>
    </location>
</feature>
<evidence type="ECO:0000256" key="1">
    <source>
        <dbReference type="SAM" id="SignalP"/>
    </source>
</evidence>
<keyword evidence="1" id="KW-0732">Signal</keyword>
<evidence type="ECO:0000313" key="4">
    <source>
        <dbReference type="Proteomes" id="UP000501130"/>
    </source>
</evidence>
<dbReference type="Proteomes" id="UP000501130">
    <property type="component" value="Chromosome"/>
</dbReference>